<dbReference type="AlphaFoldDB" id="A0A0K9Q4X0"/>
<dbReference type="PROSITE" id="PS00823">
    <property type="entry name" value="DEHYDRIN_2"/>
    <property type="match status" value="1"/>
</dbReference>
<dbReference type="PANTHER" id="PTHR33346">
    <property type="entry name" value="DEHYDRIN XERO 2-RELATED"/>
    <property type="match status" value="1"/>
</dbReference>
<protein>
    <recommendedName>
        <fullName evidence="5">Dehydrin</fullName>
    </recommendedName>
</protein>
<evidence type="ECO:0000256" key="2">
    <source>
        <dbReference type="SAM" id="MobiDB-lite"/>
    </source>
</evidence>
<accession>A0A0K9Q4X0</accession>
<evidence type="ECO:0000256" key="1">
    <source>
        <dbReference type="RuleBase" id="RU003995"/>
    </source>
</evidence>
<keyword evidence="4" id="KW-1185">Reference proteome</keyword>
<dbReference type="GO" id="GO:0009414">
    <property type="term" value="P:response to water deprivation"/>
    <property type="evidence" value="ECO:0000318"/>
    <property type="project" value="GO_Central"/>
</dbReference>
<feature type="region of interest" description="Disordered" evidence="2">
    <location>
        <begin position="1"/>
        <end position="92"/>
    </location>
</feature>
<dbReference type="Pfam" id="PF00257">
    <property type="entry name" value="Dehydrin"/>
    <property type="match status" value="1"/>
</dbReference>
<dbReference type="InterPro" id="IPR000167">
    <property type="entry name" value="Dehydrin"/>
</dbReference>
<comment type="caution">
    <text evidence="3">The sequence shown here is derived from an EMBL/GenBank/DDBJ whole genome shotgun (WGS) entry which is preliminary data.</text>
</comment>
<feature type="compositionally biased region" description="Basic and acidic residues" evidence="2">
    <location>
        <begin position="153"/>
        <end position="167"/>
    </location>
</feature>
<dbReference type="PANTHER" id="PTHR33346:SF2">
    <property type="entry name" value="DEHYDRIN ERD14"/>
    <property type="match status" value="1"/>
</dbReference>
<evidence type="ECO:0000313" key="3">
    <source>
        <dbReference type="EMBL" id="KMZ76323.1"/>
    </source>
</evidence>
<feature type="compositionally biased region" description="Polar residues" evidence="2">
    <location>
        <begin position="141"/>
        <end position="150"/>
    </location>
</feature>
<reference evidence="4" key="1">
    <citation type="journal article" date="2016" name="Nature">
        <title>The genome of the seagrass Zostera marina reveals angiosperm adaptation to the sea.</title>
        <authorList>
            <person name="Olsen J.L."/>
            <person name="Rouze P."/>
            <person name="Verhelst B."/>
            <person name="Lin Y.-C."/>
            <person name="Bayer T."/>
            <person name="Collen J."/>
            <person name="Dattolo E."/>
            <person name="De Paoli E."/>
            <person name="Dittami S."/>
            <person name="Maumus F."/>
            <person name="Michel G."/>
            <person name="Kersting A."/>
            <person name="Lauritano C."/>
            <person name="Lohaus R."/>
            <person name="Toepel M."/>
            <person name="Tonon T."/>
            <person name="Vanneste K."/>
            <person name="Amirebrahimi M."/>
            <person name="Brakel J."/>
            <person name="Bostroem C."/>
            <person name="Chovatia M."/>
            <person name="Grimwood J."/>
            <person name="Jenkins J.W."/>
            <person name="Jueterbock A."/>
            <person name="Mraz A."/>
            <person name="Stam W.T."/>
            <person name="Tice H."/>
            <person name="Bornberg-Bauer E."/>
            <person name="Green P.J."/>
            <person name="Pearson G.A."/>
            <person name="Procaccini G."/>
            <person name="Duarte C.M."/>
            <person name="Schmutz J."/>
            <person name="Reusch T.B.H."/>
            <person name="Van de Peer Y."/>
        </authorList>
    </citation>
    <scope>NUCLEOTIDE SEQUENCE [LARGE SCALE GENOMIC DNA]</scope>
    <source>
        <strain evidence="4">cv. Finnish</strain>
    </source>
</reference>
<proteinExistence type="inferred from homology"/>
<gene>
    <name evidence="3" type="ORF">ZOSMA_103G00290</name>
</gene>
<dbReference type="GO" id="GO:0009737">
    <property type="term" value="P:response to abscisic acid"/>
    <property type="evidence" value="ECO:0000318"/>
    <property type="project" value="GO_Central"/>
</dbReference>
<organism evidence="3 4">
    <name type="scientific">Zostera marina</name>
    <name type="common">Eelgrass</name>
    <dbReference type="NCBI Taxonomy" id="29655"/>
    <lineage>
        <taxon>Eukaryota</taxon>
        <taxon>Viridiplantae</taxon>
        <taxon>Streptophyta</taxon>
        <taxon>Embryophyta</taxon>
        <taxon>Tracheophyta</taxon>
        <taxon>Spermatophyta</taxon>
        <taxon>Magnoliopsida</taxon>
        <taxon>Liliopsida</taxon>
        <taxon>Zosteraceae</taxon>
        <taxon>Zostera</taxon>
    </lineage>
</organism>
<evidence type="ECO:0000313" key="4">
    <source>
        <dbReference type="Proteomes" id="UP000036987"/>
    </source>
</evidence>
<feature type="compositionally biased region" description="Basic and acidic residues" evidence="2">
    <location>
        <begin position="114"/>
        <end position="128"/>
    </location>
</feature>
<dbReference type="GO" id="GO:0016020">
    <property type="term" value="C:membrane"/>
    <property type="evidence" value="ECO:0000318"/>
    <property type="project" value="GO_Central"/>
</dbReference>
<evidence type="ECO:0008006" key="5">
    <source>
        <dbReference type="Google" id="ProtNLM"/>
    </source>
</evidence>
<dbReference type="OMA" id="KHEDHEK"/>
<dbReference type="InterPro" id="IPR030513">
    <property type="entry name" value="Dehydrin_CS"/>
</dbReference>
<feature type="compositionally biased region" description="Basic and acidic residues" evidence="2">
    <location>
        <begin position="1"/>
        <end position="51"/>
    </location>
</feature>
<comment type="similarity">
    <text evidence="1">Belongs to the plant dehydrin family.</text>
</comment>
<dbReference type="OrthoDB" id="786745at2759"/>
<sequence length="198" mass="22009">MAEVKDRGQLDFMGTEEKEKEALTTELEKTKVEEEKEEHHDILEKLHRADDTSSSSSSSSEEEGKDCENKEEKEKKKKKKKSIKEKIKEKMECKNTAEVETVQVVDIATTTTPDENKGLLDKIKDKIPGHSPKKPSEEVATVSSPATSTHVPVEGEREGEDSKEKKGFLGKIMDKIPGYHKNTTEGGEDKQGGASATH</sequence>
<feature type="region of interest" description="Disordered" evidence="2">
    <location>
        <begin position="110"/>
        <end position="198"/>
    </location>
</feature>
<dbReference type="PROSITE" id="PS00315">
    <property type="entry name" value="DEHYDRIN_1"/>
    <property type="match status" value="1"/>
</dbReference>
<dbReference type="Proteomes" id="UP000036987">
    <property type="component" value="Unassembled WGS sequence"/>
</dbReference>
<name>A0A0K9Q4X0_ZOSMR</name>
<dbReference type="EMBL" id="LFYR01000047">
    <property type="protein sequence ID" value="KMZ76323.1"/>
    <property type="molecule type" value="Genomic_DNA"/>
</dbReference>
<dbReference type="GO" id="GO:0009631">
    <property type="term" value="P:cold acclimation"/>
    <property type="evidence" value="ECO:0000318"/>
    <property type="project" value="GO_Central"/>
</dbReference>